<dbReference type="Proteomes" id="UP001165962">
    <property type="component" value="Unassembled WGS sequence"/>
</dbReference>
<dbReference type="RefSeq" id="WP_166153978.1">
    <property type="nucleotide sequence ID" value="NZ_JAAOIW010000013.1"/>
</dbReference>
<gene>
    <name evidence="1" type="ORF">G9U52_28020</name>
</gene>
<keyword evidence="2" id="KW-1185">Reference proteome</keyword>
<sequence length="172" mass="20639">MNVNTYRQEINQMIDSLPDEELGNVYGSIEFIHRKYLFKKNLLDKGVVILELFEEAQEIMDLWDRAFAKNMSNEIKEAIHYSQFKWHIFSYKKQKCLEKEEARNAFDALTKNELYVMYQNSPDVVFEYNNANDVVAADFDFEQDIYIFDKNFTWTYVHTHESMCGPFFYKIV</sequence>
<comment type="caution">
    <text evidence="1">The sequence shown here is derived from an EMBL/GenBank/DDBJ whole genome shotgun (WGS) entry which is preliminary data.</text>
</comment>
<dbReference type="EMBL" id="JAAOIW010000013">
    <property type="protein sequence ID" value="NHN33670.1"/>
    <property type="molecule type" value="Genomic_DNA"/>
</dbReference>
<accession>A0ABX0JE46</accession>
<protein>
    <submittedName>
        <fullName evidence="1">DUF4275 family protein</fullName>
    </submittedName>
</protein>
<reference evidence="1" key="1">
    <citation type="submission" date="2020-03" db="EMBL/GenBank/DDBJ databases">
        <title>Draft sequencing of Paenibacilllus sp. S3N08.</title>
        <authorList>
            <person name="Kim D.-U."/>
        </authorList>
    </citation>
    <scope>NUCLEOTIDE SEQUENCE</scope>
    <source>
        <strain evidence="1">S3N08</strain>
    </source>
</reference>
<dbReference type="Pfam" id="PF14101">
    <property type="entry name" value="DUF4275"/>
    <property type="match status" value="1"/>
</dbReference>
<proteinExistence type="predicted"/>
<dbReference type="InterPro" id="IPR025454">
    <property type="entry name" value="DUF4275"/>
</dbReference>
<evidence type="ECO:0000313" key="2">
    <source>
        <dbReference type="Proteomes" id="UP001165962"/>
    </source>
</evidence>
<name>A0ABX0JE46_9BACL</name>
<evidence type="ECO:0000313" key="1">
    <source>
        <dbReference type="EMBL" id="NHN33670.1"/>
    </source>
</evidence>
<organism evidence="1 2">
    <name type="scientific">Paenibacillus agricola</name>
    <dbReference type="NCBI Taxonomy" id="2716264"/>
    <lineage>
        <taxon>Bacteria</taxon>
        <taxon>Bacillati</taxon>
        <taxon>Bacillota</taxon>
        <taxon>Bacilli</taxon>
        <taxon>Bacillales</taxon>
        <taxon>Paenibacillaceae</taxon>
        <taxon>Paenibacillus</taxon>
    </lineage>
</organism>